<evidence type="ECO:0000313" key="9">
    <source>
        <dbReference type="Proteomes" id="UP001174909"/>
    </source>
</evidence>
<keyword evidence="2" id="KW-0325">Glycoprotein</keyword>
<accession>A0AA35SVI6</accession>
<feature type="binding site" evidence="4">
    <location>
        <position position="156"/>
    </location>
    <ligand>
        <name>3'-phosphoadenylyl sulfate</name>
        <dbReference type="ChEBI" id="CHEBI:58339"/>
    </ligand>
</feature>
<dbReference type="SUPFAM" id="SSF52540">
    <property type="entry name" value="P-loop containing nucleoside triphosphate hydrolases"/>
    <property type="match status" value="1"/>
</dbReference>
<keyword evidence="6" id="KW-0812">Transmembrane</keyword>
<proteinExistence type="predicted"/>
<evidence type="ECO:0000256" key="6">
    <source>
        <dbReference type="SAM" id="Phobius"/>
    </source>
</evidence>
<evidence type="ECO:0000256" key="2">
    <source>
        <dbReference type="ARBA" id="ARBA00023180"/>
    </source>
</evidence>
<dbReference type="PANTHER" id="PTHR10605">
    <property type="entry name" value="HEPARAN SULFATE SULFOTRANSFERASE"/>
    <property type="match status" value="1"/>
</dbReference>
<feature type="domain" description="Sulfotransferase" evidence="7">
    <location>
        <begin position="56"/>
        <end position="242"/>
    </location>
</feature>
<dbReference type="Pfam" id="PF00685">
    <property type="entry name" value="Sulfotransfer_1"/>
    <property type="match status" value="1"/>
</dbReference>
<evidence type="ECO:0000256" key="5">
    <source>
        <dbReference type="PIRSR" id="PIRSR637359-3"/>
    </source>
</evidence>
<comment type="caution">
    <text evidence="8">The sequence shown here is derived from an EMBL/GenBank/DDBJ whole genome shotgun (WGS) entry which is preliminary data.</text>
</comment>
<dbReference type="InterPro" id="IPR027417">
    <property type="entry name" value="P-loop_NTPase"/>
</dbReference>
<keyword evidence="6" id="KW-0472">Membrane</keyword>
<evidence type="ECO:0000256" key="1">
    <source>
        <dbReference type="ARBA" id="ARBA00022679"/>
    </source>
</evidence>
<evidence type="ECO:0000313" key="8">
    <source>
        <dbReference type="EMBL" id="CAI8035526.1"/>
    </source>
</evidence>
<feature type="transmembrane region" description="Helical" evidence="6">
    <location>
        <begin position="15"/>
        <end position="33"/>
    </location>
</feature>
<feature type="binding site" evidence="4">
    <location>
        <begin position="65"/>
        <end position="69"/>
    </location>
    <ligand>
        <name>3'-phosphoadenylyl sulfate</name>
        <dbReference type="ChEBI" id="CHEBI:58339"/>
    </ligand>
</feature>
<gene>
    <name evidence="8" type="ORF">GBAR_LOCUS19923</name>
</gene>
<feature type="active site" description="For sulfotransferase activity" evidence="3">
    <location>
        <position position="65"/>
    </location>
</feature>
<protein>
    <submittedName>
        <fullName evidence="8">Heparan sulfate glucosamine 3-O-sulfotransferase 1</fullName>
    </submittedName>
</protein>
<dbReference type="GO" id="GO:0008467">
    <property type="term" value="F:[heparan sulfate]-glucosamine 3-sulfotransferase activity"/>
    <property type="evidence" value="ECO:0007669"/>
    <property type="project" value="TreeGrafter"/>
</dbReference>
<dbReference type="PANTHER" id="PTHR10605:SF65">
    <property type="entry name" value="GH20068P"/>
    <property type="match status" value="1"/>
</dbReference>
<dbReference type="InterPro" id="IPR037359">
    <property type="entry name" value="NST/OST"/>
</dbReference>
<keyword evidence="1" id="KW-0808">Transferase</keyword>
<feature type="binding site" evidence="4">
    <location>
        <position position="236"/>
    </location>
    <ligand>
        <name>3'-phosphoadenylyl sulfate</name>
        <dbReference type="ChEBI" id="CHEBI:58339"/>
    </ligand>
</feature>
<dbReference type="EMBL" id="CASHTH010002808">
    <property type="protein sequence ID" value="CAI8035526.1"/>
    <property type="molecule type" value="Genomic_DNA"/>
</dbReference>
<feature type="binding site" evidence="4">
    <location>
        <begin position="256"/>
        <end position="260"/>
    </location>
    <ligand>
        <name>3'-phosphoadenylyl sulfate</name>
        <dbReference type="ChEBI" id="CHEBI:58339"/>
    </ligand>
</feature>
<feature type="non-terminal residue" evidence="8">
    <location>
        <position position="1"/>
    </location>
</feature>
<organism evidence="8 9">
    <name type="scientific">Geodia barretti</name>
    <name type="common">Barrett's horny sponge</name>
    <dbReference type="NCBI Taxonomy" id="519541"/>
    <lineage>
        <taxon>Eukaryota</taxon>
        <taxon>Metazoa</taxon>
        <taxon>Porifera</taxon>
        <taxon>Demospongiae</taxon>
        <taxon>Heteroscleromorpha</taxon>
        <taxon>Tetractinellida</taxon>
        <taxon>Astrophorina</taxon>
        <taxon>Geodiidae</taxon>
        <taxon>Geodia</taxon>
    </lineage>
</organism>
<dbReference type="FunFam" id="3.40.50.300:FF:002997">
    <property type="entry name" value="Sulfotransferase"/>
    <property type="match status" value="1"/>
</dbReference>
<keyword evidence="9" id="KW-1185">Reference proteome</keyword>
<feature type="disulfide bond" evidence="5">
    <location>
        <begin position="237"/>
        <end position="251"/>
    </location>
</feature>
<feature type="binding site" evidence="4">
    <location>
        <position position="148"/>
    </location>
    <ligand>
        <name>3'-phosphoadenylyl sulfate</name>
        <dbReference type="ChEBI" id="CHEBI:58339"/>
    </ligand>
</feature>
<keyword evidence="5" id="KW-1015">Disulfide bond</keyword>
<dbReference type="Proteomes" id="UP001174909">
    <property type="component" value="Unassembled WGS sequence"/>
</dbReference>
<sequence length="261" mass="29593">MNELNGLCGRVPKKAVFIVMAAGIVLLLVYHISSSTPGSFYDSDSMTSSQEEQRFPQAIIIGVKKGGTRALISMLDSHPQVESARGEVHFFDRNENFRKGLRWYVQQMPFTAPNEIAIEKSPSYFITPYVPDRLHSMSPSTKVILIVRDPIERTISDYIQLFNPDRIGQQKSFNDVVLDGPNHINDRAQVIRIHIVNGDALISNPAQEMIRVQNYLGVSDFFTEDMFYYNKTKGFYCWHKVTDKGDVHPNCLGSSKGHQHP</sequence>
<evidence type="ECO:0000256" key="4">
    <source>
        <dbReference type="PIRSR" id="PIRSR637359-2"/>
    </source>
</evidence>
<reference evidence="8" key="1">
    <citation type="submission" date="2023-03" db="EMBL/GenBank/DDBJ databases">
        <authorList>
            <person name="Steffen K."/>
            <person name="Cardenas P."/>
        </authorList>
    </citation>
    <scope>NUCLEOTIDE SEQUENCE</scope>
</reference>
<dbReference type="AlphaFoldDB" id="A0AA35SVI6"/>
<evidence type="ECO:0000256" key="3">
    <source>
        <dbReference type="PIRSR" id="PIRSR637359-1"/>
    </source>
</evidence>
<evidence type="ECO:0000259" key="7">
    <source>
        <dbReference type="Pfam" id="PF00685"/>
    </source>
</evidence>
<dbReference type="Gene3D" id="3.40.50.300">
    <property type="entry name" value="P-loop containing nucleotide triphosphate hydrolases"/>
    <property type="match status" value="1"/>
</dbReference>
<keyword evidence="6" id="KW-1133">Transmembrane helix</keyword>
<dbReference type="InterPro" id="IPR000863">
    <property type="entry name" value="Sulfotransferase_dom"/>
</dbReference>
<name>A0AA35SVI6_GEOBA</name>